<dbReference type="AlphaFoldDB" id="A0A2K3DCG7"/>
<dbReference type="Gene3D" id="3.40.50.150">
    <property type="entry name" value="Vaccinia Virus protein VP39"/>
    <property type="match status" value="1"/>
</dbReference>
<dbReference type="InParanoid" id="A0A2K3DCG7"/>
<dbReference type="RefSeq" id="XP_001695268.2">
    <property type="nucleotide sequence ID" value="XM_001695216.2"/>
</dbReference>
<dbReference type="Gramene" id="PNW78222">
    <property type="protein sequence ID" value="PNW78222"/>
    <property type="gene ID" value="CHLRE_09g386743v5"/>
</dbReference>
<dbReference type="ExpressionAtlas" id="A0A2K3DCG7">
    <property type="expression patterns" value="differential"/>
</dbReference>
<evidence type="ECO:0000313" key="1">
    <source>
        <dbReference type="EMBL" id="PNW78222.1"/>
    </source>
</evidence>
<proteinExistence type="predicted"/>
<dbReference type="GeneID" id="5720828"/>
<organism evidence="1 2">
    <name type="scientific">Chlamydomonas reinhardtii</name>
    <name type="common">Chlamydomonas smithii</name>
    <dbReference type="NCBI Taxonomy" id="3055"/>
    <lineage>
        <taxon>Eukaryota</taxon>
        <taxon>Viridiplantae</taxon>
        <taxon>Chlorophyta</taxon>
        <taxon>core chlorophytes</taxon>
        <taxon>Chlorophyceae</taxon>
        <taxon>CS clade</taxon>
        <taxon>Chlamydomonadales</taxon>
        <taxon>Chlamydomonadaceae</taxon>
        <taxon>Chlamydomonas</taxon>
    </lineage>
</organism>
<dbReference type="PaxDb" id="3055-EDP01976"/>
<evidence type="ECO:0000313" key="2">
    <source>
        <dbReference type="Proteomes" id="UP000006906"/>
    </source>
</evidence>
<dbReference type="SUPFAM" id="SSF53335">
    <property type="entry name" value="S-adenosyl-L-methionine-dependent methyltransferases"/>
    <property type="match status" value="1"/>
</dbReference>
<dbReference type="EMBL" id="CM008970">
    <property type="protein sequence ID" value="PNW78222.1"/>
    <property type="molecule type" value="Genomic_DNA"/>
</dbReference>
<name>A0A2K3DCG7_CHLRE</name>
<dbReference type="OrthoDB" id="542092at2759"/>
<dbReference type="CDD" id="cd02440">
    <property type="entry name" value="AdoMet_MTases"/>
    <property type="match status" value="1"/>
</dbReference>
<protein>
    <submittedName>
        <fullName evidence="1">Uncharacterized protein</fullName>
    </submittedName>
</protein>
<dbReference type="Proteomes" id="UP000006906">
    <property type="component" value="Chromosome 9"/>
</dbReference>
<dbReference type="InterPro" id="IPR029063">
    <property type="entry name" value="SAM-dependent_MTases_sf"/>
</dbReference>
<accession>A0A2K3DCG7</accession>
<keyword evidence="2" id="KW-1185">Reference proteome</keyword>
<reference evidence="1 2" key="1">
    <citation type="journal article" date="2007" name="Science">
        <title>The Chlamydomonas genome reveals the evolution of key animal and plant functions.</title>
        <authorList>
            <person name="Merchant S.S."/>
            <person name="Prochnik S.E."/>
            <person name="Vallon O."/>
            <person name="Harris E.H."/>
            <person name="Karpowicz S.J."/>
            <person name="Witman G.B."/>
            <person name="Terry A."/>
            <person name="Salamov A."/>
            <person name="Fritz-Laylin L.K."/>
            <person name="Marechal-Drouard L."/>
            <person name="Marshall W.F."/>
            <person name="Qu L.H."/>
            <person name="Nelson D.R."/>
            <person name="Sanderfoot A.A."/>
            <person name="Spalding M.H."/>
            <person name="Kapitonov V.V."/>
            <person name="Ren Q."/>
            <person name="Ferris P."/>
            <person name="Lindquist E."/>
            <person name="Shapiro H."/>
            <person name="Lucas S.M."/>
            <person name="Grimwood J."/>
            <person name="Schmutz J."/>
            <person name="Cardol P."/>
            <person name="Cerutti H."/>
            <person name="Chanfreau G."/>
            <person name="Chen C.L."/>
            <person name="Cognat V."/>
            <person name="Croft M.T."/>
            <person name="Dent R."/>
            <person name="Dutcher S."/>
            <person name="Fernandez E."/>
            <person name="Fukuzawa H."/>
            <person name="Gonzalez-Ballester D."/>
            <person name="Gonzalez-Halphen D."/>
            <person name="Hallmann A."/>
            <person name="Hanikenne M."/>
            <person name="Hippler M."/>
            <person name="Inwood W."/>
            <person name="Jabbari K."/>
            <person name="Kalanon M."/>
            <person name="Kuras R."/>
            <person name="Lefebvre P.A."/>
            <person name="Lemaire S.D."/>
            <person name="Lobanov A.V."/>
            <person name="Lohr M."/>
            <person name="Manuell A."/>
            <person name="Meier I."/>
            <person name="Mets L."/>
            <person name="Mittag M."/>
            <person name="Mittelmeier T."/>
            <person name="Moroney J.V."/>
            <person name="Moseley J."/>
            <person name="Napoli C."/>
            <person name="Nedelcu A.M."/>
            <person name="Niyogi K."/>
            <person name="Novoselov S.V."/>
            <person name="Paulsen I.T."/>
            <person name="Pazour G."/>
            <person name="Purton S."/>
            <person name="Ral J.P."/>
            <person name="Riano-Pachon D.M."/>
            <person name="Riekhof W."/>
            <person name="Rymarquis L."/>
            <person name="Schroda M."/>
            <person name="Stern D."/>
            <person name="Umen J."/>
            <person name="Willows R."/>
            <person name="Wilson N."/>
            <person name="Zimmer S.L."/>
            <person name="Allmer J."/>
            <person name="Balk J."/>
            <person name="Bisova K."/>
            <person name="Chen C.J."/>
            <person name="Elias M."/>
            <person name="Gendler K."/>
            <person name="Hauser C."/>
            <person name="Lamb M.R."/>
            <person name="Ledford H."/>
            <person name="Long J.C."/>
            <person name="Minagawa J."/>
            <person name="Page M.D."/>
            <person name="Pan J."/>
            <person name="Pootakham W."/>
            <person name="Roje S."/>
            <person name="Rose A."/>
            <person name="Stahlberg E."/>
            <person name="Terauchi A.M."/>
            <person name="Yang P."/>
            <person name="Ball S."/>
            <person name="Bowler C."/>
            <person name="Dieckmann C.L."/>
            <person name="Gladyshev V.N."/>
            <person name="Green P."/>
            <person name="Jorgensen R."/>
            <person name="Mayfield S."/>
            <person name="Mueller-Roeber B."/>
            <person name="Rajamani S."/>
            <person name="Sayre R.T."/>
            <person name="Brokstein P."/>
            <person name="Dubchak I."/>
            <person name="Goodstein D."/>
            <person name="Hornick L."/>
            <person name="Huang Y.W."/>
            <person name="Jhaveri J."/>
            <person name="Luo Y."/>
            <person name="Martinez D."/>
            <person name="Ngau W.C."/>
            <person name="Otillar B."/>
            <person name="Poliakov A."/>
            <person name="Porter A."/>
            <person name="Szajkowski L."/>
            <person name="Werner G."/>
            <person name="Zhou K."/>
            <person name="Grigoriev I.V."/>
            <person name="Rokhsar D.S."/>
            <person name="Grossman A.R."/>
        </authorList>
    </citation>
    <scope>NUCLEOTIDE SEQUENCE [LARGE SCALE GENOMIC DNA]</scope>
    <source>
        <strain evidence="2">CC-503</strain>
    </source>
</reference>
<sequence>MLEIGLGCNMDYGPGHSARVWREYMPNAEIWFGEYDAACVAKHRAHLDKLGVKAVTGDQADIATLNRWVKETGGGFDFIVDDGGHSNMQIYNSFIVLFEKALNPGGIFVIEDLYVCRTPSFMDGDGKHITLEVIKDWLDDLTTSHAGSNEVRGPPPRWPRPAGIKSIECGSHWCSITKCYANDPYC</sequence>
<dbReference type="KEGG" id="cre:CHLRE_09g386743v5"/>
<gene>
    <name evidence="1" type="ORF">CHLRE_09g386743v5</name>
</gene>